<proteinExistence type="predicted"/>
<name>A0ABV9UAN3_9ACTN</name>
<sequence>MTAAYRSLSPKLDQVWRLLSLLPGRDFDAEEAAALLGTDSEKTMHCLAALHAEGLLAVICREGCSDLRWQIPTTLRSDAARYREQDVPIEQQEQAINRLLGWVQPAAEWAAACATPYRASSQQALVANRSRADRPELDAPGALRWLTDHHETITGCVRIADDHGQFKRVIALAATEWPPARHHLIDPGNWWVADTTALRAAEALNDQEAAARILDRLGVWGRRTGNHEQAIDYHCRAADRWALLGNPVRRAESRRRIGHVLLARQQIQDALELFEAAEFAFEQIPTDQGRRNLGLTLVDIAAAHLAADRPDEPSSNDDDAFLDAFSAARRGYELIRAHAPLDLTSQARALVVKGEAGERLHYTGVLDDLRKARDLARQAGAVSVQVAALDVLADALRRHGAQADAAAVMVERRTLATRLRS</sequence>
<reference evidence="2" key="1">
    <citation type="journal article" date="2019" name="Int. J. Syst. Evol. Microbiol.">
        <title>The Global Catalogue of Microorganisms (GCM) 10K type strain sequencing project: providing services to taxonomists for standard genome sequencing and annotation.</title>
        <authorList>
            <consortium name="The Broad Institute Genomics Platform"/>
            <consortium name="The Broad Institute Genome Sequencing Center for Infectious Disease"/>
            <person name="Wu L."/>
            <person name="Ma J."/>
        </authorList>
    </citation>
    <scope>NUCLEOTIDE SEQUENCE [LARGE SCALE GENOMIC DNA]</scope>
    <source>
        <strain evidence="2">KLKA75</strain>
    </source>
</reference>
<evidence type="ECO:0008006" key="3">
    <source>
        <dbReference type="Google" id="ProtNLM"/>
    </source>
</evidence>
<gene>
    <name evidence="1" type="ORF">ACFPCY_36935</name>
</gene>
<dbReference type="RefSeq" id="WP_378263351.1">
    <property type="nucleotide sequence ID" value="NZ_JBHSIT010000014.1"/>
</dbReference>
<keyword evidence="2" id="KW-1185">Reference proteome</keyword>
<accession>A0ABV9UAN3</accession>
<dbReference type="Proteomes" id="UP001595872">
    <property type="component" value="Unassembled WGS sequence"/>
</dbReference>
<organism evidence="1 2">
    <name type="scientific">Actinomadura gamaensis</name>
    <dbReference type="NCBI Taxonomy" id="1763541"/>
    <lineage>
        <taxon>Bacteria</taxon>
        <taxon>Bacillati</taxon>
        <taxon>Actinomycetota</taxon>
        <taxon>Actinomycetes</taxon>
        <taxon>Streptosporangiales</taxon>
        <taxon>Thermomonosporaceae</taxon>
        <taxon>Actinomadura</taxon>
    </lineage>
</organism>
<dbReference type="SUPFAM" id="SSF48452">
    <property type="entry name" value="TPR-like"/>
    <property type="match status" value="1"/>
</dbReference>
<dbReference type="EMBL" id="JBHSIT010000014">
    <property type="protein sequence ID" value="MFC4912934.1"/>
    <property type="molecule type" value="Genomic_DNA"/>
</dbReference>
<evidence type="ECO:0000313" key="1">
    <source>
        <dbReference type="EMBL" id="MFC4912934.1"/>
    </source>
</evidence>
<dbReference type="Gene3D" id="1.25.40.10">
    <property type="entry name" value="Tetratricopeptide repeat domain"/>
    <property type="match status" value="1"/>
</dbReference>
<evidence type="ECO:0000313" key="2">
    <source>
        <dbReference type="Proteomes" id="UP001595872"/>
    </source>
</evidence>
<comment type="caution">
    <text evidence="1">The sequence shown here is derived from an EMBL/GenBank/DDBJ whole genome shotgun (WGS) entry which is preliminary data.</text>
</comment>
<dbReference type="InterPro" id="IPR011990">
    <property type="entry name" value="TPR-like_helical_dom_sf"/>
</dbReference>
<protein>
    <recommendedName>
        <fullName evidence="3">Tetratricopeptide repeat protein</fullName>
    </recommendedName>
</protein>